<keyword evidence="3 13" id="KW-0138">CF(0)</keyword>
<keyword evidence="6 13" id="KW-1133">Transmembrane helix</keyword>
<evidence type="ECO:0000256" key="10">
    <source>
        <dbReference type="ARBA" id="ARBA00025198"/>
    </source>
</evidence>
<name>A0ABV3SAK0_9GAMM</name>
<evidence type="ECO:0000256" key="11">
    <source>
        <dbReference type="ARBA" id="ARBA00025614"/>
    </source>
</evidence>
<dbReference type="Pfam" id="PF00430">
    <property type="entry name" value="ATP-synt_B"/>
    <property type="match status" value="1"/>
</dbReference>
<keyword evidence="8 13" id="KW-0472">Membrane</keyword>
<evidence type="ECO:0000256" key="14">
    <source>
        <dbReference type="SAM" id="Coils"/>
    </source>
</evidence>
<dbReference type="InterPro" id="IPR002146">
    <property type="entry name" value="ATP_synth_b/b'su_bac/chlpt"/>
</dbReference>
<comment type="subunit">
    <text evidence="13">F-type ATPases have 2 components, F(1) - the catalytic core - and F(0) - the membrane proton channel. F(1) has five subunits: alpha(3), beta(3), gamma(1), delta(1), epsilon(1). F(0) has three main subunits: a(1), b(2) and c(10-14). The alpha and beta chains form an alternating ring which encloses part of the gamma chain. F(1) is attached to F(0) by a central stalk formed by the gamma and epsilon chains, while a peripheral stalk is formed by the delta and b chains.</text>
</comment>
<accession>A0ABV3SAK0</accession>
<comment type="function">
    <text evidence="11">Component of the F(0) channel, it forms part of the peripheral stalk, linking F(1) to F(0). The b'-subunit is a diverged and duplicated form of b found in plants and photosynthetic bacteria.</text>
</comment>
<evidence type="ECO:0000256" key="13">
    <source>
        <dbReference type="HAMAP-Rule" id="MF_01398"/>
    </source>
</evidence>
<keyword evidence="9 13" id="KW-0066">ATP synthesis</keyword>
<dbReference type="PANTHER" id="PTHR33445">
    <property type="entry name" value="ATP SYNTHASE SUBUNIT B', CHLOROPLASTIC"/>
    <property type="match status" value="1"/>
</dbReference>
<keyword evidence="16" id="KW-1185">Reference proteome</keyword>
<comment type="subcellular location">
    <subcellularLocation>
        <location evidence="13">Cell membrane</location>
        <topology evidence="13">Single-pass membrane protein</topology>
    </subcellularLocation>
    <subcellularLocation>
        <location evidence="12">Endomembrane system</location>
        <topology evidence="12">Single-pass membrane protein</topology>
    </subcellularLocation>
</comment>
<evidence type="ECO:0000256" key="5">
    <source>
        <dbReference type="ARBA" id="ARBA00022781"/>
    </source>
</evidence>
<evidence type="ECO:0000256" key="2">
    <source>
        <dbReference type="ARBA" id="ARBA00022448"/>
    </source>
</evidence>
<evidence type="ECO:0000313" key="16">
    <source>
        <dbReference type="Proteomes" id="UP001556653"/>
    </source>
</evidence>
<dbReference type="RefSeq" id="WP_367967711.1">
    <property type="nucleotide sequence ID" value="NZ_JBAKFJ010000001.1"/>
</dbReference>
<keyword evidence="7 13" id="KW-0406">Ion transport</keyword>
<dbReference type="CDD" id="cd06503">
    <property type="entry name" value="ATP-synt_Fo_b"/>
    <property type="match status" value="1"/>
</dbReference>
<dbReference type="Proteomes" id="UP001556653">
    <property type="component" value="Unassembled WGS sequence"/>
</dbReference>
<dbReference type="EMBL" id="JBAKFJ010000001">
    <property type="protein sequence ID" value="MEX0387167.1"/>
    <property type="molecule type" value="Genomic_DNA"/>
</dbReference>
<evidence type="ECO:0000256" key="9">
    <source>
        <dbReference type="ARBA" id="ARBA00023310"/>
    </source>
</evidence>
<evidence type="ECO:0000256" key="4">
    <source>
        <dbReference type="ARBA" id="ARBA00022692"/>
    </source>
</evidence>
<gene>
    <name evidence="13" type="primary">atpF</name>
    <name evidence="15" type="ORF">V6X64_09200</name>
</gene>
<evidence type="ECO:0000313" key="15">
    <source>
        <dbReference type="EMBL" id="MEX0387167.1"/>
    </source>
</evidence>
<sequence>MAIDWVTVAAQVVNFLILVFLLKRFLYNPVIRVMDRREQRISDRLERARVREEEAESRAEEYEQAQQALAAERDRRLEAARQEAEESRQRLIDEARAEVAERRQQWRDALSSDQERVEHALHRQVVESVTDIARRVLDDLAGESLEARVVERFLERLENDDDVSRDDLESLLDEDSRLLVRSRFELGEPARKRLAEVLENRLGRVPELRVETDDSLICGIAVEGEGQRIGWSIDAYMDMVDRQLGNLLERTVA</sequence>
<dbReference type="HAMAP" id="MF_01398">
    <property type="entry name" value="ATP_synth_b_bprime"/>
    <property type="match status" value="1"/>
</dbReference>
<evidence type="ECO:0000256" key="6">
    <source>
        <dbReference type="ARBA" id="ARBA00022989"/>
    </source>
</evidence>
<evidence type="ECO:0000256" key="3">
    <source>
        <dbReference type="ARBA" id="ARBA00022547"/>
    </source>
</evidence>
<dbReference type="InterPro" id="IPR050059">
    <property type="entry name" value="ATP_synthase_B_chain"/>
</dbReference>
<keyword evidence="14" id="KW-0175">Coiled coil</keyword>
<protein>
    <recommendedName>
        <fullName evidence="13">ATP synthase subunit b</fullName>
    </recommendedName>
    <alternativeName>
        <fullName evidence="13">ATP synthase F(0) sector subunit b</fullName>
    </alternativeName>
    <alternativeName>
        <fullName evidence="13">ATPase subunit I</fullName>
    </alternativeName>
    <alternativeName>
        <fullName evidence="13">F-type ATPase subunit b</fullName>
        <shortName evidence="13">F-ATPase subunit b</shortName>
    </alternativeName>
</protein>
<evidence type="ECO:0000256" key="1">
    <source>
        <dbReference type="ARBA" id="ARBA00005513"/>
    </source>
</evidence>
<dbReference type="NCBIfam" id="TIGR03321">
    <property type="entry name" value="alt_F1F0_F0_B"/>
    <property type="match status" value="1"/>
</dbReference>
<comment type="function">
    <text evidence="10 13">F(1)F(0) ATP synthase produces ATP from ADP in the presence of a proton or sodium gradient. F-type ATPases consist of two structural domains, F(1) containing the extramembraneous catalytic core and F(0) containing the membrane proton channel, linked together by a central stalk and a peripheral stalk. During catalysis, ATP synthesis in the catalytic domain of F(1) is coupled via a rotary mechanism of the central stalk subunits to proton translocation.</text>
</comment>
<proteinExistence type="inferred from homology"/>
<comment type="similarity">
    <text evidence="1 13">Belongs to the ATPase B chain family.</text>
</comment>
<keyword evidence="2 13" id="KW-0813">Transport</keyword>
<organism evidence="15 16">
    <name type="scientific">Spiribacter onubensis</name>
    <dbReference type="NCBI Taxonomy" id="3122420"/>
    <lineage>
        <taxon>Bacteria</taxon>
        <taxon>Pseudomonadati</taxon>
        <taxon>Pseudomonadota</taxon>
        <taxon>Gammaproteobacteria</taxon>
        <taxon>Chromatiales</taxon>
        <taxon>Ectothiorhodospiraceae</taxon>
        <taxon>Spiribacter</taxon>
    </lineage>
</organism>
<feature type="coiled-coil region" evidence="14">
    <location>
        <begin position="38"/>
        <end position="101"/>
    </location>
</feature>
<evidence type="ECO:0000256" key="12">
    <source>
        <dbReference type="ARBA" id="ARBA00037847"/>
    </source>
</evidence>
<dbReference type="Pfam" id="PF00213">
    <property type="entry name" value="OSCP"/>
    <property type="match status" value="1"/>
</dbReference>
<dbReference type="PANTHER" id="PTHR33445:SF2">
    <property type="entry name" value="ATP SYNTHASE SUBUNIT B', CHLOROPLASTIC"/>
    <property type="match status" value="1"/>
</dbReference>
<dbReference type="InterPro" id="IPR000711">
    <property type="entry name" value="ATPase_OSCP/dsu"/>
</dbReference>
<reference evidence="15 16" key="1">
    <citation type="submission" date="2024-02" db="EMBL/GenBank/DDBJ databases">
        <title>New especies of Spiribacter isolated from saline water.</title>
        <authorList>
            <person name="Leon M.J."/>
            <person name="De La Haba R."/>
            <person name="Sanchez-Porro C."/>
            <person name="Ventosa A."/>
        </authorList>
    </citation>
    <scope>NUCLEOTIDE SEQUENCE [LARGE SCALE GENOMIC DNA]</scope>
    <source>
        <strain evidence="16">ag22IC4-227</strain>
    </source>
</reference>
<comment type="caution">
    <text evidence="15">The sequence shown here is derived from an EMBL/GenBank/DDBJ whole genome shotgun (WGS) entry which is preliminary data.</text>
</comment>
<dbReference type="InterPro" id="IPR017707">
    <property type="entry name" value="Alt_ATP_synth_F0_bsu"/>
</dbReference>
<keyword evidence="4 13" id="KW-0812">Transmembrane</keyword>
<evidence type="ECO:0000256" key="7">
    <source>
        <dbReference type="ARBA" id="ARBA00023065"/>
    </source>
</evidence>
<feature type="transmembrane region" description="Helical" evidence="13">
    <location>
        <begin position="6"/>
        <end position="27"/>
    </location>
</feature>
<keyword evidence="5 13" id="KW-0375">Hydrogen ion transport</keyword>
<keyword evidence="13" id="KW-1003">Cell membrane</keyword>
<evidence type="ECO:0000256" key="8">
    <source>
        <dbReference type="ARBA" id="ARBA00023136"/>
    </source>
</evidence>